<feature type="transmembrane region" description="Helical" evidence="1">
    <location>
        <begin position="40"/>
        <end position="60"/>
    </location>
</feature>
<dbReference type="KEGG" id="coh:EAV92_21650"/>
<keyword evidence="3" id="KW-1185">Reference proteome</keyword>
<keyword evidence="1" id="KW-0812">Transmembrane</keyword>
<evidence type="ECO:0000256" key="1">
    <source>
        <dbReference type="SAM" id="Phobius"/>
    </source>
</evidence>
<dbReference type="AlphaFoldDB" id="A0A3G3K4F4"/>
<name>A0A3G3K4F4_9BACL</name>
<proteinExistence type="predicted"/>
<organism evidence="2 3">
    <name type="scientific">Cohnella candidum</name>
    <dbReference type="NCBI Taxonomy" id="2674991"/>
    <lineage>
        <taxon>Bacteria</taxon>
        <taxon>Bacillati</taxon>
        <taxon>Bacillota</taxon>
        <taxon>Bacilli</taxon>
        <taxon>Bacillales</taxon>
        <taxon>Paenibacillaceae</taxon>
        <taxon>Cohnella</taxon>
    </lineage>
</organism>
<dbReference type="RefSeq" id="WP_123043007.1">
    <property type="nucleotide sequence ID" value="NZ_CP033433.1"/>
</dbReference>
<dbReference type="Proteomes" id="UP000269097">
    <property type="component" value="Chromosome"/>
</dbReference>
<protein>
    <submittedName>
        <fullName evidence="2">Uncharacterized protein</fullName>
    </submittedName>
</protein>
<dbReference type="EMBL" id="CP033433">
    <property type="protein sequence ID" value="AYQ74927.1"/>
    <property type="molecule type" value="Genomic_DNA"/>
</dbReference>
<feature type="transmembrane region" description="Helical" evidence="1">
    <location>
        <begin position="135"/>
        <end position="153"/>
    </location>
</feature>
<reference evidence="2 3" key="1">
    <citation type="submission" date="2018-10" db="EMBL/GenBank/DDBJ databases">
        <title>Genome Sequence of Cohnella sp.</title>
        <authorList>
            <person name="Srinivasan S."/>
            <person name="Kim M.K."/>
        </authorList>
    </citation>
    <scope>NUCLEOTIDE SEQUENCE [LARGE SCALE GENOMIC DNA]</scope>
    <source>
        <strain evidence="2 3">18JY8-7</strain>
    </source>
</reference>
<evidence type="ECO:0000313" key="3">
    <source>
        <dbReference type="Proteomes" id="UP000269097"/>
    </source>
</evidence>
<accession>A0A3G3K4F4</accession>
<evidence type="ECO:0000313" key="2">
    <source>
        <dbReference type="EMBL" id="AYQ74927.1"/>
    </source>
</evidence>
<feature type="transmembrane region" description="Helical" evidence="1">
    <location>
        <begin position="105"/>
        <end position="129"/>
    </location>
</feature>
<sequence length="171" mass="20116">MTLWQNFDKNEISLIILNVLAYLVFFLLRKKFPPQIRNVALMWGLAVGILFDFTIGGGLIDFYKVNDSNRYEGTDVLYYILYAPFGYFFFYFYETLKIDKKTFLFYVLAWSFVGLALQWLFTVLDIITLQKGYRLAYSFPVFLLTQTVTGIYFEMIRRRSRQPAGGRLATS</sequence>
<feature type="transmembrane region" description="Helical" evidence="1">
    <location>
        <begin position="76"/>
        <end position="93"/>
    </location>
</feature>
<keyword evidence="1" id="KW-1133">Transmembrane helix</keyword>
<keyword evidence="1" id="KW-0472">Membrane</keyword>
<feature type="transmembrane region" description="Helical" evidence="1">
    <location>
        <begin position="12"/>
        <end position="28"/>
    </location>
</feature>
<gene>
    <name evidence="2" type="ORF">EAV92_21650</name>
</gene>